<comment type="similarity">
    <text evidence="1">Belongs to the serine protease inhibitor-like (TIL domain-containing) family.</text>
</comment>
<evidence type="ECO:0000313" key="7">
    <source>
        <dbReference type="EMBL" id="KAI1702195.1"/>
    </source>
</evidence>
<dbReference type="PANTHER" id="PTHR23259">
    <property type="entry name" value="RIDDLE"/>
    <property type="match status" value="1"/>
</dbReference>
<dbReference type="Pfam" id="PF01826">
    <property type="entry name" value="TIL"/>
    <property type="match status" value="1"/>
</dbReference>
<feature type="domain" description="TIL" evidence="6">
    <location>
        <begin position="47"/>
        <end position="99"/>
    </location>
</feature>
<keyword evidence="5" id="KW-0732">Signal</keyword>
<dbReference type="Proteomes" id="UP001201812">
    <property type="component" value="Unassembled WGS sequence"/>
</dbReference>
<protein>
    <submittedName>
        <fullName evidence="7">Trypsin inhibitor like cysteine rich domain-containing protein</fullName>
    </submittedName>
</protein>
<dbReference type="FunFam" id="2.10.25.10:FF:000055">
    <property type="entry name" value="alpha-tectorin isoform X1"/>
    <property type="match status" value="1"/>
</dbReference>
<evidence type="ECO:0000256" key="1">
    <source>
        <dbReference type="ARBA" id="ARBA00007611"/>
    </source>
</evidence>
<dbReference type="PANTHER" id="PTHR23259:SF70">
    <property type="entry name" value="ACCESSORY GLAND PROTEIN ACP62F-RELATED"/>
    <property type="match status" value="1"/>
</dbReference>
<evidence type="ECO:0000259" key="6">
    <source>
        <dbReference type="Pfam" id="PF01826"/>
    </source>
</evidence>
<accession>A0AAD4R0T8</accession>
<evidence type="ECO:0000256" key="4">
    <source>
        <dbReference type="ARBA" id="ARBA00023157"/>
    </source>
</evidence>
<gene>
    <name evidence="7" type="ORF">DdX_15610</name>
</gene>
<feature type="signal peptide" evidence="5">
    <location>
        <begin position="1"/>
        <end position="22"/>
    </location>
</feature>
<dbReference type="InterPro" id="IPR002919">
    <property type="entry name" value="TIL_dom"/>
</dbReference>
<evidence type="ECO:0000256" key="3">
    <source>
        <dbReference type="ARBA" id="ARBA00022900"/>
    </source>
</evidence>
<dbReference type="CDD" id="cd19941">
    <property type="entry name" value="TIL"/>
    <property type="match status" value="1"/>
</dbReference>
<dbReference type="EMBL" id="JAKKPZ010000103">
    <property type="protein sequence ID" value="KAI1702195.1"/>
    <property type="molecule type" value="Genomic_DNA"/>
</dbReference>
<evidence type="ECO:0000256" key="5">
    <source>
        <dbReference type="SAM" id="SignalP"/>
    </source>
</evidence>
<sequence>MNRIGKLFSLFALVTLLVYTQSLSLGRVKINVANATASSTTPKYEECPANEEYEDCGTSCEPTCDDDSYEACTDDCVTACQCVSGYVRNNGTCILKSQCS</sequence>
<evidence type="ECO:0000256" key="2">
    <source>
        <dbReference type="ARBA" id="ARBA00022690"/>
    </source>
</evidence>
<proteinExistence type="inferred from homology"/>
<dbReference type="InterPro" id="IPR051368">
    <property type="entry name" value="SerProtInhib-TIL_Domain"/>
</dbReference>
<keyword evidence="3" id="KW-0722">Serine protease inhibitor</keyword>
<organism evidence="7 8">
    <name type="scientific">Ditylenchus destructor</name>
    <dbReference type="NCBI Taxonomy" id="166010"/>
    <lineage>
        <taxon>Eukaryota</taxon>
        <taxon>Metazoa</taxon>
        <taxon>Ecdysozoa</taxon>
        <taxon>Nematoda</taxon>
        <taxon>Chromadorea</taxon>
        <taxon>Rhabditida</taxon>
        <taxon>Tylenchina</taxon>
        <taxon>Tylenchomorpha</taxon>
        <taxon>Sphaerularioidea</taxon>
        <taxon>Anguinidae</taxon>
        <taxon>Anguininae</taxon>
        <taxon>Ditylenchus</taxon>
    </lineage>
</organism>
<dbReference type="InterPro" id="IPR036084">
    <property type="entry name" value="Ser_inhib-like_sf"/>
</dbReference>
<dbReference type="Gene3D" id="2.10.25.10">
    <property type="entry name" value="Laminin"/>
    <property type="match status" value="1"/>
</dbReference>
<evidence type="ECO:0000313" key="8">
    <source>
        <dbReference type="Proteomes" id="UP001201812"/>
    </source>
</evidence>
<reference evidence="7" key="1">
    <citation type="submission" date="2022-01" db="EMBL/GenBank/DDBJ databases">
        <title>Genome Sequence Resource for Two Populations of Ditylenchus destructor, the Migratory Endoparasitic Phytonematode.</title>
        <authorList>
            <person name="Zhang H."/>
            <person name="Lin R."/>
            <person name="Xie B."/>
        </authorList>
    </citation>
    <scope>NUCLEOTIDE SEQUENCE</scope>
    <source>
        <strain evidence="7">BazhouSP</strain>
    </source>
</reference>
<name>A0AAD4R0T8_9BILA</name>
<keyword evidence="8" id="KW-1185">Reference proteome</keyword>
<dbReference type="AlphaFoldDB" id="A0AAD4R0T8"/>
<keyword evidence="4" id="KW-1015">Disulfide bond</keyword>
<feature type="chain" id="PRO_5041924708" evidence="5">
    <location>
        <begin position="23"/>
        <end position="100"/>
    </location>
</feature>
<keyword evidence="2" id="KW-0646">Protease inhibitor</keyword>
<dbReference type="SUPFAM" id="SSF57567">
    <property type="entry name" value="Serine protease inhibitors"/>
    <property type="match status" value="1"/>
</dbReference>
<comment type="caution">
    <text evidence="7">The sequence shown here is derived from an EMBL/GenBank/DDBJ whole genome shotgun (WGS) entry which is preliminary data.</text>
</comment>
<dbReference type="GO" id="GO:0004867">
    <property type="term" value="F:serine-type endopeptidase inhibitor activity"/>
    <property type="evidence" value="ECO:0007669"/>
    <property type="project" value="UniProtKB-KW"/>
</dbReference>